<dbReference type="AlphaFoldDB" id="A0A0W0GII4"/>
<dbReference type="OrthoDB" id="9802309at2"/>
<dbReference type="InterPro" id="IPR002501">
    <property type="entry name" value="PsdUridine_synth_N"/>
</dbReference>
<dbReference type="Pfam" id="PF01509">
    <property type="entry name" value="TruB_N"/>
    <property type="match status" value="1"/>
</dbReference>
<dbReference type="PATRIC" id="fig|1217799.6.peg.1243"/>
<dbReference type="InterPro" id="IPR014780">
    <property type="entry name" value="tRNA_psdUridine_synth_TruB"/>
</dbReference>
<dbReference type="EC" id="5.4.99.25" evidence="5"/>
<evidence type="ECO:0000313" key="9">
    <source>
        <dbReference type="Proteomes" id="UP000053947"/>
    </source>
</evidence>
<dbReference type="HAMAP" id="MF_01080">
    <property type="entry name" value="TruB_bact"/>
    <property type="match status" value="1"/>
</dbReference>
<evidence type="ECO:0000259" key="7">
    <source>
        <dbReference type="Pfam" id="PF16198"/>
    </source>
</evidence>
<reference evidence="8 9" key="1">
    <citation type="submission" date="2015-06" db="EMBL/GenBank/DDBJ databases">
        <title>Genome sequence of the organohalide-respiring Dehalogenimonas alkenigignens type strain (IP3-3T).</title>
        <authorList>
            <person name="Key T.A."/>
            <person name="Richmond D.P."/>
            <person name="Bowman K.S."/>
            <person name="Cho Y.-J."/>
            <person name="Chun J."/>
            <person name="da Costa M.S."/>
            <person name="Rainey F.A."/>
            <person name="Moe W.M."/>
        </authorList>
    </citation>
    <scope>NUCLEOTIDE SEQUENCE [LARGE SCALE GENOMIC DNA]</scope>
    <source>
        <strain evidence="8 9">IP3-3</strain>
    </source>
</reference>
<dbReference type="PANTHER" id="PTHR13767:SF2">
    <property type="entry name" value="PSEUDOURIDYLATE SYNTHASE TRUB1"/>
    <property type="match status" value="1"/>
</dbReference>
<keyword evidence="9" id="KW-1185">Reference proteome</keyword>
<evidence type="ECO:0000256" key="5">
    <source>
        <dbReference type="HAMAP-Rule" id="MF_01080"/>
    </source>
</evidence>
<comment type="catalytic activity">
    <reaction evidence="1 5">
        <text>uridine(55) in tRNA = pseudouridine(55) in tRNA</text>
        <dbReference type="Rhea" id="RHEA:42532"/>
        <dbReference type="Rhea" id="RHEA-COMP:10101"/>
        <dbReference type="Rhea" id="RHEA-COMP:10102"/>
        <dbReference type="ChEBI" id="CHEBI:65314"/>
        <dbReference type="ChEBI" id="CHEBI:65315"/>
        <dbReference type="EC" id="5.4.99.25"/>
    </reaction>
</comment>
<feature type="active site" description="Nucleophile" evidence="5">
    <location>
        <position position="52"/>
    </location>
</feature>
<evidence type="ECO:0000256" key="2">
    <source>
        <dbReference type="ARBA" id="ARBA00005642"/>
    </source>
</evidence>
<sequence>MRQVSGAKQLPISKLDGWLNIDKPSGMTSYQVVARLKYLTGQRHVGHAGTLDPAATGVLPIAFGKAARTIEFLHRVSKTYRAVIELGVETDTLDAEGKIIFRHDPSGVSRSDMQATLGQFIGDIQQVPPLFSALKKNGRPLYELARRGEPVEVVPRKVTIYGIELIEFTAPLATIEVECGSGTYIRSLARDLGQTLGVGGHLKSLCRTRYGPFDIKNSIAFNGLQSASDVEAFLLPVTAGIGYLPALTLNEDIARKVANGILPPEVLSQLNCETAYSLCWPNGGLLGLIDISIAGKYRLKVLESFNNLPGRADS</sequence>
<feature type="domain" description="tRNA pseudouridylate synthase B C-terminal" evidence="7">
    <location>
        <begin position="186"/>
        <end position="228"/>
    </location>
</feature>
<dbReference type="InterPro" id="IPR020103">
    <property type="entry name" value="PsdUridine_synth_cat_dom_sf"/>
</dbReference>
<dbReference type="NCBIfam" id="TIGR00431">
    <property type="entry name" value="TruB"/>
    <property type="match status" value="1"/>
</dbReference>
<comment type="similarity">
    <text evidence="2 5">Belongs to the pseudouridine synthase TruB family. Type 1 subfamily.</text>
</comment>
<feature type="domain" description="Pseudouridine synthase II N-terminal" evidence="6">
    <location>
        <begin position="39"/>
        <end position="185"/>
    </location>
</feature>
<dbReference type="STRING" id="1217799.DEALK_12010"/>
<dbReference type="PANTHER" id="PTHR13767">
    <property type="entry name" value="TRNA-PSEUDOURIDINE SYNTHASE"/>
    <property type="match status" value="1"/>
</dbReference>
<proteinExistence type="inferred from homology"/>
<dbReference type="EMBL" id="LFDV01000002">
    <property type="protein sequence ID" value="KTB48355.1"/>
    <property type="molecule type" value="Genomic_DNA"/>
</dbReference>
<dbReference type="CDD" id="cd02573">
    <property type="entry name" value="PseudoU_synth_EcTruB"/>
    <property type="match status" value="1"/>
</dbReference>
<dbReference type="Pfam" id="PF16198">
    <property type="entry name" value="TruB_C_2"/>
    <property type="match status" value="1"/>
</dbReference>
<dbReference type="GO" id="GO:0003723">
    <property type="term" value="F:RNA binding"/>
    <property type="evidence" value="ECO:0007669"/>
    <property type="project" value="InterPro"/>
</dbReference>
<evidence type="ECO:0000256" key="3">
    <source>
        <dbReference type="ARBA" id="ARBA00022694"/>
    </source>
</evidence>
<dbReference type="Proteomes" id="UP000053947">
    <property type="component" value="Unassembled WGS sequence"/>
</dbReference>
<dbReference type="InterPro" id="IPR032819">
    <property type="entry name" value="TruB_C"/>
</dbReference>
<keyword evidence="3 5" id="KW-0819">tRNA processing</keyword>
<dbReference type="SUPFAM" id="SSF55120">
    <property type="entry name" value="Pseudouridine synthase"/>
    <property type="match status" value="1"/>
</dbReference>
<dbReference type="GO" id="GO:0031119">
    <property type="term" value="P:tRNA pseudouridine synthesis"/>
    <property type="evidence" value="ECO:0007669"/>
    <property type="project" value="UniProtKB-UniRule"/>
</dbReference>
<evidence type="ECO:0000259" key="6">
    <source>
        <dbReference type="Pfam" id="PF01509"/>
    </source>
</evidence>
<evidence type="ECO:0000256" key="4">
    <source>
        <dbReference type="ARBA" id="ARBA00023235"/>
    </source>
</evidence>
<dbReference type="Gene3D" id="3.30.2350.10">
    <property type="entry name" value="Pseudouridine synthase"/>
    <property type="match status" value="1"/>
</dbReference>
<dbReference type="RefSeq" id="WP_058439353.1">
    <property type="nucleotide sequence ID" value="NZ_KQ758903.1"/>
</dbReference>
<organism evidence="8 9">
    <name type="scientific">Dehalogenimonas alkenigignens</name>
    <dbReference type="NCBI Taxonomy" id="1217799"/>
    <lineage>
        <taxon>Bacteria</taxon>
        <taxon>Bacillati</taxon>
        <taxon>Chloroflexota</taxon>
        <taxon>Dehalococcoidia</taxon>
        <taxon>Dehalococcoidales</taxon>
        <taxon>Dehalococcoidaceae</taxon>
        <taxon>Dehalogenimonas</taxon>
    </lineage>
</organism>
<evidence type="ECO:0000256" key="1">
    <source>
        <dbReference type="ARBA" id="ARBA00000385"/>
    </source>
</evidence>
<evidence type="ECO:0000313" key="8">
    <source>
        <dbReference type="EMBL" id="KTB48355.1"/>
    </source>
</evidence>
<comment type="function">
    <text evidence="5">Responsible for synthesis of pseudouridine from uracil-55 in the psi GC loop of transfer RNAs.</text>
</comment>
<dbReference type="GO" id="GO:1990481">
    <property type="term" value="P:mRNA pseudouridine synthesis"/>
    <property type="evidence" value="ECO:0007669"/>
    <property type="project" value="TreeGrafter"/>
</dbReference>
<keyword evidence="4 5" id="KW-0413">Isomerase</keyword>
<comment type="caution">
    <text evidence="8">The sequence shown here is derived from an EMBL/GenBank/DDBJ whole genome shotgun (WGS) entry which is preliminary data.</text>
</comment>
<gene>
    <name evidence="5" type="primary">truB</name>
    <name evidence="8" type="ORF">DEALK_12010</name>
</gene>
<name>A0A0W0GII4_9CHLR</name>
<dbReference type="GO" id="GO:0160148">
    <property type="term" value="F:tRNA pseudouridine(55) synthase activity"/>
    <property type="evidence" value="ECO:0007669"/>
    <property type="project" value="UniProtKB-EC"/>
</dbReference>
<accession>A0A0W0GII4</accession>
<protein>
    <recommendedName>
        <fullName evidence="5">tRNA pseudouridine synthase B</fullName>
        <ecNumber evidence="5">5.4.99.25</ecNumber>
    </recommendedName>
    <alternativeName>
        <fullName evidence="5">tRNA pseudouridine(55) synthase</fullName>
        <shortName evidence="5">Psi55 synthase</shortName>
    </alternativeName>
    <alternativeName>
        <fullName evidence="5">tRNA pseudouridylate synthase</fullName>
    </alternativeName>
    <alternativeName>
        <fullName evidence="5">tRNA-uridine isomerase</fullName>
    </alternativeName>
</protein>